<gene>
    <name evidence="2" type="ORF">KGF56_003212</name>
</gene>
<proteinExistence type="predicted"/>
<evidence type="ECO:0000313" key="2">
    <source>
        <dbReference type="EMBL" id="KAI3403945.2"/>
    </source>
</evidence>
<accession>A0AAI9WXN1</accession>
<dbReference type="RefSeq" id="XP_049179690.1">
    <property type="nucleotide sequence ID" value="XM_049324522.1"/>
</dbReference>
<reference evidence="2" key="1">
    <citation type="journal article" date="2022" name="DNA Res.">
        <title>Genome analysis of five recently described species of the CUG-Ser clade uncovers Candida theae as a new hybrid lineage with pathogenic potential in the Candida parapsilosis species complex.</title>
        <authorList>
            <person name="Mixao V."/>
            <person name="Del Olmo V."/>
            <person name="Hegedusova E."/>
            <person name="Saus E."/>
            <person name="Pryszcz L."/>
            <person name="Cillingova A."/>
            <person name="Nosek J."/>
            <person name="Gabaldon T."/>
        </authorList>
    </citation>
    <scope>NUCLEOTIDE SEQUENCE</scope>
    <source>
        <strain evidence="2">CBS 10844</strain>
    </source>
</reference>
<feature type="signal peptide" evidence="1">
    <location>
        <begin position="1"/>
        <end position="19"/>
    </location>
</feature>
<feature type="chain" id="PRO_5042546649" evidence="1">
    <location>
        <begin position="20"/>
        <end position="306"/>
    </location>
</feature>
<keyword evidence="1" id="KW-0732">Signal</keyword>
<evidence type="ECO:0000313" key="3">
    <source>
        <dbReference type="Proteomes" id="UP001202479"/>
    </source>
</evidence>
<dbReference type="EMBL" id="JAHUZD010000110">
    <property type="protein sequence ID" value="KAI3403945.2"/>
    <property type="molecule type" value="Genomic_DNA"/>
</dbReference>
<protein>
    <submittedName>
        <fullName evidence="2">Uncharacterized protein</fullName>
    </submittedName>
</protein>
<evidence type="ECO:0000256" key="1">
    <source>
        <dbReference type="SAM" id="SignalP"/>
    </source>
</evidence>
<name>A0AAI9WXN1_9ASCO</name>
<dbReference type="GeneID" id="73380829"/>
<sequence>MKMIILIWYLFVFSTTCNSSEISQIKEPKFIDLDKNEENQINQRNITYYTLKEREEITPKLLESLFYHNPRTVIYVQDSNTTIVPTDEILETQNLTRLTNLEYIEVKHNFKQTQYNYIPISPCISNNPFKLDPPLMGVAWTHRLALSTRFSGTFGGILSGGYLLNSTTIGLTLGEITRIKFAKERSVDSFAACYSTNREAARLFGYIPMYTTEPITRRISFHNWQNRKSGGKKNSFFDARNSGDFNSRARVELGTMWFPSKPRRLLSDEPVIMVCDVGTRDGLKCNENKGRIVDSYGNEILWESEY</sequence>
<dbReference type="Proteomes" id="UP001202479">
    <property type="component" value="Unassembled WGS sequence"/>
</dbReference>
<organism evidence="2 3">
    <name type="scientific">Candida oxycetoniae</name>
    <dbReference type="NCBI Taxonomy" id="497107"/>
    <lineage>
        <taxon>Eukaryota</taxon>
        <taxon>Fungi</taxon>
        <taxon>Dikarya</taxon>
        <taxon>Ascomycota</taxon>
        <taxon>Saccharomycotina</taxon>
        <taxon>Pichiomycetes</taxon>
        <taxon>Debaryomycetaceae</taxon>
        <taxon>Candida/Lodderomyces clade</taxon>
        <taxon>Candida</taxon>
    </lineage>
</organism>
<dbReference type="AlphaFoldDB" id="A0AAI9WXN1"/>
<keyword evidence="3" id="KW-1185">Reference proteome</keyword>
<comment type="caution">
    <text evidence="2">The sequence shown here is derived from an EMBL/GenBank/DDBJ whole genome shotgun (WGS) entry which is preliminary data.</text>
</comment>